<dbReference type="EMBL" id="FNBK01000043">
    <property type="protein sequence ID" value="SDG43752.1"/>
    <property type="molecule type" value="Genomic_DNA"/>
</dbReference>
<evidence type="ECO:0000313" key="7">
    <source>
        <dbReference type="Proteomes" id="UP000199076"/>
    </source>
</evidence>
<feature type="domain" description="Fido" evidence="4">
    <location>
        <begin position="1"/>
        <end position="143"/>
    </location>
</feature>
<evidence type="ECO:0000256" key="2">
    <source>
        <dbReference type="ARBA" id="ARBA00023172"/>
    </source>
</evidence>
<feature type="domain" description="Tyr recombinase" evidence="5">
    <location>
        <begin position="353"/>
        <end position="459"/>
    </location>
</feature>
<keyword evidence="2" id="KW-0233">DNA recombination</keyword>
<dbReference type="PANTHER" id="PTHR13504">
    <property type="entry name" value="FIDO DOMAIN-CONTAINING PROTEIN DDB_G0283145"/>
    <property type="match status" value="1"/>
</dbReference>
<reference evidence="7" key="1">
    <citation type="submission" date="2016-10" db="EMBL/GenBank/DDBJ databases">
        <authorList>
            <person name="Varghese N."/>
            <person name="Submissions S."/>
        </authorList>
    </citation>
    <scope>NUCLEOTIDE SEQUENCE [LARGE SCALE GENOMIC DNA]</scope>
    <source>
        <strain evidence="7">IBRC-M 10760</strain>
    </source>
</reference>
<dbReference type="PANTHER" id="PTHR13504:SF38">
    <property type="entry name" value="FIDO DOMAIN-CONTAINING PROTEIN"/>
    <property type="match status" value="1"/>
</dbReference>
<dbReference type="AlphaFoldDB" id="A0A1G7U852"/>
<feature type="compositionally biased region" description="Basic and acidic residues" evidence="3">
    <location>
        <begin position="1"/>
        <end position="13"/>
    </location>
</feature>
<keyword evidence="1" id="KW-0238">DNA-binding</keyword>
<dbReference type="InterPro" id="IPR036597">
    <property type="entry name" value="Fido-like_dom_sf"/>
</dbReference>
<dbReference type="InterPro" id="IPR040198">
    <property type="entry name" value="Fido_containing"/>
</dbReference>
<protein>
    <submittedName>
        <fullName evidence="6">Fic/DOC family protein</fullName>
    </submittedName>
</protein>
<evidence type="ECO:0000256" key="1">
    <source>
        <dbReference type="ARBA" id="ARBA00023125"/>
    </source>
</evidence>
<dbReference type="GO" id="GO:0006310">
    <property type="term" value="P:DNA recombination"/>
    <property type="evidence" value="ECO:0007669"/>
    <property type="project" value="UniProtKB-KW"/>
</dbReference>
<dbReference type="PROSITE" id="PS51898">
    <property type="entry name" value="TYR_RECOMBINASE"/>
    <property type="match status" value="1"/>
</dbReference>
<gene>
    <name evidence="6" type="ORF">SAMN05216218_1434</name>
</gene>
<dbReference type="InterPro" id="IPR010998">
    <property type="entry name" value="Integrase_recombinase_N"/>
</dbReference>
<name>A0A1G7U852_9EURY</name>
<dbReference type="STRING" id="660518.SAMN05216218_1434"/>
<dbReference type="Gene3D" id="1.10.3290.10">
    <property type="entry name" value="Fido-like domain"/>
    <property type="match status" value="1"/>
</dbReference>
<dbReference type="InterPro" id="IPR013762">
    <property type="entry name" value="Integrase-like_cat_sf"/>
</dbReference>
<evidence type="ECO:0000313" key="6">
    <source>
        <dbReference type="EMBL" id="SDG43752.1"/>
    </source>
</evidence>
<dbReference type="CDD" id="cd00397">
    <property type="entry name" value="DNA_BRE_C"/>
    <property type="match status" value="1"/>
</dbReference>
<sequence>MHDRLLSGVRENEADPGELRSTQNFIGSTPYIQDARYVPPPPNEIPDLLEDLLEYANQETNLHQLLRIGLIHYQFETIHPFLDGNGRLGRLLISLLLQRDGHLPEPYLYLSSYFNARRSEYVDHLLAVSQRGDWEEWLLFFLRGVQSQADEAHQRANLLVDLREDYQQRYQSERSENILELVMRLFEDPYLDVNTAADWLNVEYSTANRLIGQLEEDGILKELNRFVEWTAGDRGEDDWTGIVPDGVNREPVFADLDERTFREYARHLTGDRGLKQNTVQTYYAYISAWCGWCVNEGHLEAHYAQQASATGPLPEDDGRKPGDQQAWTPEHRHALTAHVDERARDAVEARREVREDAEPKEQQRARYRAIQATRDRALVYLLAYTAVRVGELLCDPDDPRRRGVRWEDLNLEDGSVNVYRKKQQWDAASLPDPVIVPLKRYRKELNPPTERWPVFPTFD</sequence>
<dbReference type="GO" id="GO:0003677">
    <property type="term" value="F:DNA binding"/>
    <property type="evidence" value="ECO:0007669"/>
    <property type="project" value="UniProtKB-KW"/>
</dbReference>
<dbReference type="Proteomes" id="UP000199076">
    <property type="component" value="Unassembled WGS sequence"/>
</dbReference>
<dbReference type="InterPro" id="IPR003812">
    <property type="entry name" value="Fido"/>
</dbReference>
<evidence type="ECO:0000256" key="3">
    <source>
        <dbReference type="SAM" id="MobiDB-lite"/>
    </source>
</evidence>
<dbReference type="GO" id="GO:0015074">
    <property type="term" value="P:DNA integration"/>
    <property type="evidence" value="ECO:0007669"/>
    <property type="project" value="InterPro"/>
</dbReference>
<feature type="region of interest" description="Disordered" evidence="3">
    <location>
        <begin position="306"/>
        <end position="326"/>
    </location>
</feature>
<feature type="region of interest" description="Disordered" evidence="3">
    <location>
        <begin position="1"/>
        <end position="24"/>
    </location>
</feature>
<dbReference type="InterPro" id="IPR011010">
    <property type="entry name" value="DNA_brk_join_enz"/>
</dbReference>
<organism evidence="6 7">
    <name type="scientific">Halorientalis regularis</name>
    <dbReference type="NCBI Taxonomy" id="660518"/>
    <lineage>
        <taxon>Archaea</taxon>
        <taxon>Methanobacteriati</taxon>
        <taxon>Methanobacteriota</taxon>
        <taxon>Stenosarchaea group</taxon>
        <taxon>Halobacteria</taxon>
        <taxon>Halobacteriales</taxon>
        <taxon>Haloarculaceae</taxon>
        <taxon>Halorientalis</taxon>
    </lineage>
</organism>
<dbReference type="InterPro" id="IPR002104">
    <property type="entry name" value="Integrase_catalytic"/>
</dbReference>
<accession>A0A1G7U852</accession>
<evidence type="ECO:0000259" key="5">
    <source>
        <dbReference type="PROSITE" id="PS51898"/>
    </source>
</evidence>
<dbReference type="Gene3D" id="1.10.150.130">
    <property type="match status" value="1"/>
</dbReference>
<dbReference type="Gene3D" id="1.10.443.10">
    <property type="entry name" value="Intergrase catalytic core"/>
    <property type="match status" value="1"/>
</dbReference>
<dbReference type="SUPFAM" id="SSF140931">
    <property type="entry name" value="Fic-like"/>
    <property type="match status" value="1"/>
</dbReference>
<dbReference type="PROSITE" id="PS51459">
    <property type="entry name" value="FIDO"/>
    <property type="match status" value="1"/>
</dbReference>
<keyword evidence="7" id="KW-1185">Reference proteome</keyword>
<proteinExistence type="predicted"/>
<dbReference type="SUPFAM" id="SSF56349">
    <property type="entry name" value="DNA breaking-rejoining enzymes"/>
    <property type="match status" value="1"/>
</dbReference>
<dbReference type="Pfam" id="PF02661">
    <property type="entry name" value="Fic"/>
    <property type="match status" value="1"/>
</dbReference>
<evidence type="ECO:0000259" key="4">
    <source>
        <dbReference type="PROSITE" id="PS51459"/>
    </source>
</evidence>